<dbReference type="Proteomes" id="UP000712600">
    <property type="component" value="Unassembled WGS sequence"/>
</dbReference>
<reference evidence="1" key="1">
    <citation type="submission" date="2019-12" db="EMBL/GenBank/DDBJ databases">
        <title>Genome sequencing and annotation of Brassica cretica.</title>
        <authorList>
            <person name="Studholme D.J."/>
            <person name="Sarris P."/>
        </authorList>
    </citation>
    <scope>NUCLEOTIDE SEQUENCE</scope>
    <source>
        <strain evidence="1">PFS-109/04</strain>
        <tissue evidence="1">Leaf</tissue>
    </source>
</reference>
<comment type="caution">
    <text evidence="1">The sequence shown here is derived from an EMBL/GenBank/DDBJ whole genome shotgun (WGS) entry which is preliminary data.</text>
</comment>
<sequence>MKTTKVGKVMNPTGGYRKQICKREIKHAEGALVKVRKHKKRQLEELLKWWRRRKKFEEKNNEQGEATTSVMFSMIWFRPLLPPMPPPSLSGSEGDSRFPESSIQTFDETKQVGKELRSSTGIDLAHATLEVVNGRISDDIDEWQYNNPTPATMMIISDEADDAFSDFLPHLLQSNKVALG</sequence>
<gene>
    <name evidence="1" type="ORF">F2Q69_00025303</name>
</gene>
<evidence type="ECO:0000313" key="2">
    <source>
        <dbReference type="Proteomes" id="UP000712600"/>
    </source>
</evidence>
<proteinExistence type="predicted"/>
<protein>
    <submittedName>
        <fullName evidence="1">Uncharacterized protein</fullName>
    </submittedName>
</protein>
<dbReference type="AlphaFoldDB" id="A0A8S9QK46"/>
<organism evidence="1 2">
    <name type="scientific">Brassica cretica</name>
    <name type="common">Mustard</name>
    <dbReference type="NCBI Taxonomy" id="69181"/>
    <lineage>
        <taxon>Eukaryota</taxon>
        <taxon>Viridiplantae</taxon>
        <taxon>Streptophyta</taxon>
        <taxon>Embryophyta</taxon>
        <taxon>Tracheophyta</taxon>
        <taxon>Spermatophyta</taxon>
        <taxon>Magnoliopsida</taxon>
        <taxon>eudicotyledons</taxon>
        <taxon>Gunneridae</taxon>
        <taxon>Pentapetalae</taxon>
        <taxon>rosids</taxon>
        <taxon>malvids</taxon>
        <taxon>Brassicales</taxon>
        <taxon>Brassicaceae</taxon>
        <taxon>Brassiceae</taxon>
        <taxon>Brassica</taxon>
    </lineage>
</organism>
<name>A0A8S9QK46_BRACR</name>
<dbReference type="EMBL" id="QGKX02001290">
    <property type="protein sequence ID" value="KAF3541620.1"/>
    <property type="molecule type" value="Genomic_DNA"/>
</dbReference>
<accession>A0A8S9QK46</accession>
<evidence type="ECO:0000313" key="1">
    <source>
        <dbReference type="EMBL" id="KAF3541620.1"/>
    </source>
</evidence>